<feature type="region of interest" description="Disordered" evidence="1">
    <location>
        <begin position="103"/>
        <end position="129"/>
    </location>
</feature>
<evidence type="ECO:0000313" key="3">
    <source>
        <dbReference type="EMBL" id="EEH59304.1"/>
    </source>
</evidence>
<dbReference type="GO" id="GO:0031151">
    <property type="term" value="F:histone H3K79 methyltransferase activity"/>
    <property type="evidence" value="ECO:0007669"/>
    <property type="project" value="InterPro"/>
</dbReference>
<dbReference type="Pfam" id="PF08123">
    <property type="entry name" value="DOT1"/>
    <property type="match status" value="1"/>
</dbReference>
<dbReference type="eggNOG" id="ENOG502SE9V">
    <property type="taxonomic scope" value="Eukaryota"/>
</dbReference>
<accession>C1MK44</accession>
<dbReference type="Proteomes" id="UP000001876">
    <property type="component" value="Unassembled WGS sequence"/>
</dbReference>
<dbReference type="GeneID" id="9681465"/>
<name>C1MK44_MICPC</name>
<evidence type="ECO:0000259" key="2">
    <source>
        <dbReference type="Pfam" id="PF08123"/>
    </source>
</evidence>
<dbReference type="SUPFAM" id="SSF53335">
    <property type="entry name" value="S-adenosyl-L-methionine-dependent methyltransferases"/>
    <property type="match status" value="1"/>
</dbReference>
<proteinExistence type="predicted"/>
<dbReference type="AlphaFoldDB" id="C1MK44"/>
<organism evidence="4">
    <name type="scientific">Micromonas pusilla (strain CCMP1545)</name>
    <name type="common">Picoplanktonic green alga</name>
    <dbReference type="NCBI Taxonomy" id="564608"/>
    <lineage>
        <taxon>Eukaryota</taxon>
        <taxon>Viridiplantae</taxon>
        <taxon>Chlorophyta</taxon>
        <taxon>Mamiellophyceae</taxon>
        <taxon>Mamiellales</taxon>
        <taxon>Mamiellaceae</taxon>
        <taxon>Micromonas</taxon>
    </lineage>
</organism>
<protein>
    <submittedName>
        <fullName evidence="3">Predicted protein</fullName>
    </submittedName>
</protein>
<feature type="domain" description="DOT1" evidence="2">
    <location>
        <begin position="185"/>
        <end position="246"/>
    </location>
</feature>
<dbReference type="InterPro" id="IPR029063">
    <property type="entry name" value="SAM-dependent_MTases_sf"/>
</dbReference>
<keyword evidence="4" id="KW-1185">Reference proteome</keyword>
<dbReference type="InterPro" id="IPR025789">
    <property type="entry name" value="DOT1_dom"/>
</dbReference>
<feature type="region of interest" description="Disordered" evidence="1">
    <location>
        <begin position="1"/>
        <end position="25"/>
    </location>
</feature>
<dbReference type="RefSeq" id="XP_003055928.1">
    <property type="nucleotide sequence ID" value="XM_003055882.1"/>
</dbReference>
<dbReference type="Gene3D" id="3.40.50.150">
    <property type="entry name" value="Vaccinia Virus protein VP39"/>
    <property type="match status" value="1"/>
</dbReference>
<evidence type="ECO:0000313" key="4">
    <source>
        <dbReference type="Proteomes" id="UP000001876"/>
    </source>
</evidence>
<gene>
    <name evidence="3" type="ORF">MICPUCDRAFT_64206</name>
</gene>
<dbReference type="EMBL" id="GG663736">
    <property type="protein sequence ID" value="EEH59304.1"/>
    <property type="molecule type" value="Genomic_DNA"/>
</dbReference>
<sequence>MLEAFRSRKSGRAPNLLTESTKQEEDVSGILTKKHATEKREHRECKTTNFRKAVHVDPVVKSVYRFVDKKSFLNWGLTSDWLVSGPRKRRSSLLALDDRSSSNKSATSTFVKDSRENADSDASSEGYGEMTEGSIERLLIFLKSITAKTLAVPLPISTHPEEELKSRATSCEAQNLASEPDPSWNLTRFSSFIDIGSGYGKVVLHAKLSARVQSAVGIEYVASRAAMASETIKELTSRRQSFLNNETQTLLRSGCRFELGDATKYGTFDFSHVYMYDKVFSERTTSLLAKQLNQSSYRVLVSYQRVEVWRRLGLQNIAEIAALTMRTTGGQNFRAYVYIKTTII</sequence>
<evidence type="ECO:0000256" key="1">
    <source>
        <dbReference type="SAM" id="MobiDB-lite"/>
    </source>
</evidence>
<dbReference type="OrthoDB" id="496516at2759"/>
<dbReference type="OMA" id="HSFTMRT"/>
<dbReference type="KEGG" id="mpp:MICPUCDRAFT_64206"/>
<reference evidence="3 4" key="1">
    <citation type="journal article" date="2009" name="Science">
        <title>Green evolution and dynamic adaptations revealed by genomes of the marine picoeukaryotes Micromonas.</title>
        <authorList>
            <person name="Worden A.Z."/>
            <person name="Lee J.H."/>
            <person name="Mock T."/>
            <person name="Rouze P."/>
            <person name="Simmons M.P."/>
            <person name="Aerts A.L."/>
            <person name="Allen A.E."/>
            <person name="Cuvelier M.L."/>
            <person name="Derelle E."/>
            <person name="Everett M.V."/>
            <person name="Foulon E."/>
            <person name="Grimwood J."/>
            <person name="Gundlach H."/>
            <person name="Henrissat B."/>
            <person name="Napoli C."/>
            <person name="McDonald S.M."/>
            <person name="Parker M.S."/>
            <person name="Rombauts S."/>
            <person name="Salamov A."/>
            <person name="Von Dassow P."/>
            <person name="Badger J.H."/>
            <person name="Coutinho P.M."/>
            <person name="Demir E."/>
            <person name="Dubchak I."/>
            <person name="Gentemann C."/>
            <person name="Eikrem W."/>
            <person name="Gready J.E."/>
            <person name="John U."/>
            <person name="Lanier W."/>
            <person name="Lindquist E.A."/>
            <person name="Lucas S."/>
            <person name="Mayer K.F."/>
            <person name="Moreau H."/>
            <person name="Not F."/>
            <person name="Otillar R."/>
            <person name="Panaud O."/>
            <person name="Pangilinan J."/>
            <person name="Paulsen I."/>
            <person name="Piegu B."/>
            <person name="Poliakov A."/>
            <person name="Robbens S."/>
            <person name="Schmutz J."/>
            <person name="Toulza E."/>
            <person name="Wyss T."/>
            <person name="Zelensky A."/>
            <person name="Zhou K."/>
            <person name="Armbrust E.V."/>
            <person name="Bhattacharya D."/>
            <person name="Goodenough U.W."/>
            <person name="Van de Peer Y."/>
            <person name="Grigoriev I.V."/>
        </authorList>
    </citation>
    <scope>NUCLEOTIDE SEQUENCE [LARGE SCALE GENOMIC DNA]</scope>
    <source>
        <strain evidence="3 4">CCMP1545</strain>
    </source>
</reference>